<name>A0A9W6B5M3_9FLAO</name>
<keyword evidence="2" id="KW-0472">Membrane</keyword>
<dbReference type="GO" id="GO:0005886">
    <property type="term" value="C:plasma membrane"/>
    <property type="evidence" value="ECO:0007669"/>
    <property type="project" value="UniProtKB-SubCell"/>
</dbReference>
<comment type="similarity">
    <text evidence="1">Belongs to the ZipA family.</text>
</comment>
<reference evidence="5" key="1">
    <citation type="submission" date="2022-07" db="EMBL/GenBank/DDBJ databases">
        <title>Taxonomy of Novel Oxalotrophic and Methylotrophic Bacteria.</title>
        <authorList>
            <person name="Sahin N."/>
            <person name="Tani A."/>
        </authorList>
    </citation>
    <scope>NUCLEOTIDE SEQUENCE</scope>
    <source>
        <strain evidence="5">AM327</strain>
    </source>
</reference>
<evidence type="ECO:0000256" key="1">
    <source>
        <dbReference type="RuleBase" id="RU003612"/>
    </source>
</evidence>
<accession>A0A9W6B5M3</accession>
<dbReference type="AlphaFoldDB" id="A0A9W6B5M3"/>
<dbReference type="InterPro" id="IPR007449">
    <property type="entry name" value="ZipA_FtsZ-bd_C"/>
</dbReference>
<dbReference type="Pfam" id="PF04354">
    <property type="entry name" value="ZipA_C"/>
    <property type="match status" value="1"/>
</dbReference>
<comment type="caution">
    <text evidence="5">The sequence shown here is derived from an EMBL/GenBank/DDBJ whole genome shotgun (WGS) entry which is preliminary data.</text>
</comment>
<dbReference type="SUPFAM" id="SSF64383">
    <property type="entry name" value="Cell-division protein ZipA, C-terminal domain"/>
    <property type="match status" value="1"/>
</dbReference>
<protein>
    <recommendedName>
        <fullName evidence="1">Cell division protein ZipA</fullName>
    </recommendedName>
</protein>
<evidence type="ECO:0000256" key="3">
    <source>
        <dbReference type="SAM" id="MobiDB-lite"/>
    </source>
</evidence>
<comment type="subcellular location">
    <subcellularLocation>
        <location evidence="2">Cell inner membrane</location>
        <topology evidence="2">Single-pass type I membrane protein</topology>
    </subcellularLocation>
</comment>
<keyword evidence="2" id="KW-0812">Transmembrane</keyword>
<keyword evidence="6" id="KW-1185">Reference proteome</keyword>
<dbReference type="Proteomes" id="UP001143545">
    <property type="component" value="Unassembled WGS sequence"/>
</dbReference>
<proteinExistence type="inferred from homology"/>
<dbReference type="InterPro" id="IPR036765">
    <property type="entry name" value="ZipA_FtsZ-bd_C_sf"/>
</dbReference>
<evidence type="ECO:0000313" key="5">
    <source>
        <dbReference type="EMBL" id="GLB53005.1"/>
    </source>
</evidence>
<dbReference type="GO" id="GO:0090529">
    <property type="term" value="P:cell septum assembly"/>
    <property type="evidence" value="ECO:0007669"/>
    <property type="project" value="InterPro"/>
</dbReference>
<keyword evidence="1" id="KW-0131">Cell cycle</keyword>
<dbReference type="Gene3D" id="3.30.1400.10">
    <property type="entry name" value="ZipA, C-terminal FtsZ-binding domain"/>
    <property type="match status" value="1"/>
</dbReference>
<evidence type="ECO:0000259" key="4">
    <source>
        <dbReference type="Pfam" id="PF04354"/>
    </source>
</evidence>
<keyword evidence="2" id="KW-0997">Cell inner membrane</keyword>
<feature type="domain" description="ZipA C-terminal FtsZ-binding" evidence="4">
    <location>
        <begin position="203"/>
        <end position="304"/>
    </location>
</feature>
<keyword evidence="1" id="KW-0132">Cell division</keyword>
<comment type="function">
    <text evidence="1">Essential cell division protein that stabilizes the FtsZ protofilaments by cross-linking them and that serves as a cytoplasmic membrane anchor for the Z ring. Also required for the recruitment to the septal ring of downstream cell division proteins.</text>
</comment>
<evidence type="ECO:0000313" key="6">
    <source>
        <dbReference type="Proteomes" id="UP001143545"/>
    </source>
</evidence>
<keyword evidence="2" id="KW-1003">Cell membrane</keyword>
<gene>
    <name evidence="5" type="ORF">NBRC110019_20450</name>
</gene>
<sequence>MPSNTSSFPESTGTTSNQIIEKNSYNFTPQKPVIPYTGSEDKQELTAARFRDMDVYELQQPIDYPNFKYDWITTVVPKSGKPFSVDEVSTLLHLLDDTSEKVYVMKEGSSTWQPFVLKSQREIYRKLAIGYKLYSKVQFNASKDGYSKQQLINYKAGLEANLAKLPYASLTYNYTVEQATDVSHKMAWFIHKNSKWAVIRLKADGVYKGKDVWDVMMSVGLQYGANNHFYWYNTDFENASKTYMSAWTTTPKGYFNPENIRDGKVTTNELVFGFSIPRSIAPEEIFDAMYNIAQYAQSRLGGTITPPVNTENELKQIRTVVKSLQNENMITGTGDALYLFEEDDWVE</sequence>
<evidence type="ECO:0000256" key="2">
    <source>
        <dbReference type="RuleBase" id="RU003613"/>
    </source>
</evidence>
<organism evidence="5 6">
    <name type="scientific">Neptunitalea chrysea</name>
    <dbReference type="NCBI Taxonomy" id="1647581"/>
    <lineage>
        <taxon>Bacteria</taxon>
        <taxon>Pseudomonadati</taxon>
        <taxon>Bacteroidota</taxon>
        <taxon>Flavobacteriia</taxon>
        <taxon>Flavobacteriales</taxon>
        <taxon>Flavobacteriaceae</taxon>
        <taxon>Neptunitalea</taxon>
    </lineage>
</organism>
<feature type="region of interest" description="Disordered" evidence="3">
    <location>
        <begin position="1"/>
        <end position="22"/>
    </location>
</feature>
<dbReference type="EMBL" id="BRVP01000013">
    <property type="protein sequence ID" value="GLB53005.1"/>
    <property type="molecule type" value="Genomic_DNA"/>
</dbReference>